<name>A0A4U0WNV7_9PEZI</name>
<proteinExistence type="predicted"/>
<evidence type="ECO:0000256" key="1">
    <source>
        <dbReference type="SAM" id="MobiDB-lite"/>
    </source>
</evidence>
<gene>
    <name evidence="2" type="ORF">B0A55_10771</name>
</gene>
<evidence type="ECO:0000313" key="3">
    <source>
        <dbReference type="Proteomes" id="UP000309340"/>
    </source>
</evidence>
<dbReference type="STRING" id="329884.A0A4U0WNV7"/>
<comment type="caution">
    <text evidence="2">The sequence shown here is derived from an EMBL/GenBank/DDBJ whole genome shotgun (WGS) entry which is preliminary data.</text>
</comment>
<dbReference type="Proteomes" id="UP000309340">
    <property type="component" value="Unassembled WGS sequence"/>
</dbReference>
<feature type="compositionally biased region" description="Low complexity" evidence="1">
    <location>
        <begin position="12"/>
        <end position="26"/>
    </location>
</feature>
<evidence type="ECO:0000313" key="2">
    <source>
        <dbReference type="EMBL" id="TKA63335.1"/>
    </source>
</evidence>
<sequence length="372" mass="41066">MDTVPIKAEQLPTSEQPTEPEQPAEAKALPQQPAEPEPMYKDSVLAEDGDVLILLNDQSRIRTSSVVLSLASLVFKKMLGPHFFEGQAPRSAVEPKQIALMDDAPYAMTVLLNATHFRSMVGPLGFTFKSMAPELAKMGLLAHRYECVPALSTGAEALMLRRVNYLCLMEVDPTEAIRFFGLYSSAAYSLRLKKLFQYFTRRLALDATTSFSTIGEVEACDVLPTSVILGLEEQRSALREYLIATIAARTSGKCQTPGCSRSSPSSTFVSEITRKLALPHWPPPWSSTSIRDILQKLYKPIEVPFGHSFPVCQHANNAVSLTQREPRAICKVADERACGLCLVCVRQEKPQSRCEHAAELKEAALKDPIVQV</sequence>
<dbReference type="EMBL" id="NAJQ01000957">
    <property type="protein sequence ID" value="TKA63335.1"/>
    <property type="molecule type" value="Genomic_DNA"/>
</dbReference>
<evidence type="ECO:0008006" key="4">
    <source>
        <dbReference type="Google" id="ProtNLM"/>
    </source>
</evidence>
<dbReference type="AlphaFoldDB" id="A0A4U0WNV7"/>
<keyword evidence="3" id="KW-1185">Reference proteome</keyword>
<feature type="region of interest" description="Disordered" evidence="1">
    <location>
        <begin position="1"/>
        <end position="37"/>
    </location>
</feature>
<protein>
    <recommendedName>
        <fullName evidence="4">BTB domain-containing protein</fullName>
    </recommendedName>
</protein>
<accession>A0A4U0WNV7</accession>
<organism evidence="2 3">
    <name type="scientific">Friedmanniomyces simplex</name>
    <dbReference type="NCBI Taxonomy" id="329884"/>
    <lineage>
        <taxon>Eukaryota</taxon>
        <taxon>Fungi</taxon>
        <taxon>Dikarya</taxon>
        <taxon>Ascomycota</taxon>
        <taxon>Pezizomycotina</taxon>
        <taxon>Dothideomycetes</taxon>
        <taxon>Dothideomycetidae</taxon>
        <taxon>Mycosphaerellales</taxon>
        <taxon>Teratosphaeriaceae</taxon>
        <taxon>Friedmanniomyces</taxon>
    </lineage>
</organism>
<reference evidence="2 3" key="1">
    <citation type="submission" date="2017-03" db="EMBL/GenBank/DDBJ databases">
        <title>Genomes of endolithic fungi from Antarctica.</title>
        <authorList>
            <person name="Coleine C."/>
            <person name="Masonjones S."/>
            <person name="Stajich J.E."/>
        </authorList>
    </citation>
    <scope>NUCLEOTIDE SEQUENCE [LARGE SCALE GENOMIC DNA]</scope>
    <source>
        <strain evidence="2 3">CCFEE 5184</strain>
    </source>
</reference>
<dbReference type="OrthoDB" id="5275938at2759"/>